<comment type="function">
    <text evidence="2">May mediate accelerated ATP-independent bidirectional transbilayer migration of phospholipids upon binding calcium ions that results in a loss of phospholipid asymmetry in the plasma membrane.</text>
</comment>
<protein>
    <recommendedName>
        <fullName evidence="2">Phospholipid scramblase</fullName>
    </recommendedName>
</protein>
<evidence type="ECO:0000313" key="3">
    <source>
        <dbReference type="EMBL" id="CAF2100896.1"/>
    </source>
</evidence>
<dbReference type="AlphaFoldDB" id="A0A816TQT3"/>
<keyword evidence="2" id="KW-0564">Palmitate</keyword>
<organism evidence="3 4">
    <name type="scientific">Rotaria magnacalcarata</name>
    <dbReference type="NCBI Taxonomy" id="392030"/>
    <lineage>
        <taxon>Eukaryota</taxon>
        <taxon>Metazoa</taxon>
        <taxon>Spiralia</taxon>
        <taxon>Gnathifera</taxon>
        <taxon>Rotifera</taxon>
        <taxon>Eurotatoria</taxon>
        <taxon>Bdelloidea</taxon>
        <taxon>Philodinida</taxon>
        <taxon>Philodinidae</taxon>
        <taxon>Rotaria</taxon>
    </lineage>
</organism>
<name>A0A816TQT3_9BILA</name>
<evidence type="ECO:0000313" key="4">
    <source>
        <dbReference type="Proteomes" id="UP000663887"/>
    </source>
</evidence>
<dbReference type="GO" id="GO:0017128">
    <property type="term" value="F:phospholipid scramblase activity"/>
    <property type="evidence" value="ECO:0007669"/>
    <property type="project" value="InterPro"/>
</dbReference>
<reference evidence="3" key="1">
    <citation type="submission" date="2021-02" db="EMBL/GenBank/DDBJ databases">
        <authorList>
            <person name="Nowell W R."/>
        </authorList>
    </citation>
    <scope>NUCLEOTIDE SEQUENCE</scope>
</reference>
<keyword evidence="2" id="KW-0449">Lipoprotein</keyword>
<keyword evidence="2" id="KW-0106">Calcium</keyword>
<comment type="similarity">
    <text evidence="1 2">Belongs to the phospholipid scramblase family.</text>
</comment>
<comment type="caution">
    <text evidence="3">The sequence shown here is derived from an EMBL/GenBank/DDBJ whole genome shotgun (WGS) entry which is preliminary data.</text>
</comment>
<sequence>MNGAVLMVQANQFLGNNIINPQQQQRWMDKPIGDSSEFAYLRSLDSLLAKQSVSITELMLGFASQAKYGIFNNQGEQVYYAFEESNICQRMYCPRTRRFDLHIVDGTSQEIIRVKREFKCCTGCCWFACCDGCSQEVAVESPPGTVTGFAKQECSAWRVNYVLKDATGNPILNIIDPRCICDGPYVACCENKFTLYGTDRTTEIVAIHKKYRAFIAETMTTADTFTI</sequence>
<dbReference type="PANTHER" id="PTHR23248">
    <property type="entry name" value="PHOSPHOLIPID SCRAMBLASE-RELATED"/>
    <property type="match status" value="1"/>
</dbReference>
<comment type="cofactor">
    <cofactor evidence="2">
        <name>Ca(2+)</name>
        <dbReference type="ChEBI" id="CHEBI:29108"/>
    </cofactor>
</comment>
<gene>
    <name evidence="3" type="ORF">XDN619_LOCUS18673</name>
</gene>
<dbReference type="Proteomes" id="UP000663887">
    <property type="component" value="Unassembled WGS sequence"/>
</dbReference>
<evidence type="ECO:0000256" key="1">
    <source>
        <dbReference type="ARBA" id="ARBA00005350"/>
    </source>
</evidence>
<dbReference type="InterPro" id="IPR005552">
    <property type="entry name" value="Scramblase"/>
</dbReference>
<dbReference type="PANTHER" id="PTHR23248:SF63">
    <property type="entry name" value="PHOSPHOLIPID SCRAMBLASE"/>
    <property type="match status" value="1"/>
</dbReference>
<dbReference type="GO" id="GO:0005886">
    <property type="term" value="C:plasma membrane"/>
    <property type="evidence" value="ECO:0007669"/>
    <property type="project" value="TreeGrafter"/>
</dbReference>
<evidence type="ECO:0000256" key="2">
    <source>
        <dbReference type="RuleBase" id="RU363116"/>
    </source>
</evidence>
<dbReference type="Pfam" id="PF03803">
    <property type="entry name" value="Scramblase"/>
    <property type="match status" value="1"/>
</dbReference>
<proteinExistence type="inferred from homology"/>
<accession>A0A816TQT3</accession>
<dbReference type="EMBL" id="CAJNRG010008034">
    <property type="protein sequence ID" value="CAF2100896.1"/>
    <property type="molecule type" value="Genomic_DNA"/>
</dbReference>